<keyword evidence="2" id="KW-0269">Exonuclease</keyword>
<keyword evidence="3" id="KW-1185">Reference proteome</keyword>
<evidence type="ECO:0000259" key="1">
    <source>
        <dbReference type="Pfam" id="PF16473"/>
    </source>
</evidence>
<evidence type="ECO:0000313" key="2">
    <source>
        <dbReference type="EMBL" id="QPB09267.1"/>
    </source>
</evidence>
<protein>
    <submittedName>
        <fullName evidence="2">RNase T-like exonuclease</fullName>
    </submittedName>
</protein>
<keyword evidence="2" id="KW-0378">Hydrolase</keyword>
<dbReference type="Proteomes" id="UP000662782">
    <property type="component" value="Segment"/>
</dbReference>
<dbReference type="InterPro" id="IPR036397">
    <property type="entry name" value="RNaseH_sf"/>
</dbReference>
<evidence type="ECO:0000313" key="3">
    <source>
        <dbReference type="Proteomes" id="UP000662782"/>
    </source>
</evidence>
<dbReference type="Gene3D" id="3.30.420.10">
    <property type="entry name" value="Ribonuclease H-like superfamily/Ribonuclease H"/>
    <property type="match status" value="1"/>
</dbReference>
<dbReference type="InterPro" id="IPR012337">
    <property type="entry name" value="RNaseH-like_sf"/>
</dbReference>
<name>A0A873WCX5_9CAUD</name>
<accession>A0A873WCX5</accession>
<organism evidence="2 3">
    <name type="scientific">Klebsiella phage Miami</name>
    <dbReference type="NCBI Taxonomy" id="2767581"/>
    <lineage>
        <taxon>Viruses</taxon>
        <taxon>Duplodnaviria</taxon>
        <taxon>Heunggongvirae</taxon>
        <taxon>Uroviricota</taxon>
        <taxon>Caudoviricetes</taxon>
        <taxon>Chimalliviridae</taxon>
        <taxon>Miamivirus</taxon>
        <taxon>Miamivirus miami</taxon>
    </lineage>
</organism>
<dbReference type="Pfam" id="PF16473">
    <property type="entry name" value="Rv2179c-like"/>
    <property type="match status" value="1"/>
</dbReference>
<dbReference type="InterPro" id="IPR033390">
    <property type="entry name" value="Rv2179c-like"/>
</dbReference>
<proteinExistence type="predicted"/>
<dbReference type="SUPFAM" id="SSF53098">
    <property type="entry name" value="Ribonuclease H-like"/>
    <property type="match status" value="1"/>
</dbReference>
<feature type="domain" description="3'-5' exoribonuclease Rv2179c-like" evidence="1">
    <location>
        <begin position="32"/>
        <end position="210"/>
    </location>
</feature>
<reference evidence="2 3" key="1">
    <citation type="submission" date="2020-07" db="EMBL/GenBank/DDBJ databases">
        <title>Complete genome sequence of Klebsiella pneumoniae phage Miami.</title>
        <authorList>
            <person name="Mora D.A."/>
            <person name="Lessor L."/>
            <person name="Gill J."/>
            <person name="Liu M."/>
        </authorList>
    </citation>
    <scope>NUCLEOTIDE SEQUENCE [LARGE SCALE GENOMIC DNA]</scope>
</reference>
<sequence>MGVNSRTMSLSYYKTKTTDEKDEFPIDSDINTVIFDFETASLGINPAILSMGAFAFDRFSLETTQRRMKNPQDKDTFYRNLNLKESFFLGFDISKETGEWHYKKNGTNLGKMLENEVSPYAALREFKRFIMSYRRKTEDMVILIRRTHADYIWLENLCKRLDTEMFLRHNDVIDIPSIVFAKTGDVKGHYTLEESLFEGLVSHHALTDCYLDALRICSLYQETK</sequence>
<dbReference type="GO" id="GO:0004527">
    <property type="term" value="F:exonuclease activity"/>
    <property type="evidence" value="ECO:0007669"/>
    <property type="project" value="UniProtKB-KW"/>
</dbReference>
<dbReference type="GO" id="GO:0003676">
    <property type="term" value="F:nucleic acid binding"/>
    <property type="evidence" value="ECO:0007669"/>
    <property type="project" value="InterPro"/>
</dbReference>
<gene>
    <name evidence="2" type="ORF">CPT_Miami_172</name>
</gene>
<keyword evidence="2" id="KW-0540">Nuclease</keyword>
<dbReference type="EMBL" id="MT701590">
    <property type="protein sequence ID" value="QPB09267.1"/>
    <property type="molecule type" value="Genomic_DNA"/>
</dbReference>